<dbReference type="RefSeq" id="WP_119662535.1">
    <property type="nucleotide sequence ID" value="NZ_QUAL01000374.1"/>
</dbReference>
<feature type="domain" description="DUF2264" evidence="2">
    <location>
        <begin position="34"/>
        <end position="388"/>
    </location>
</feature>
<dbReference type="PANTHER" id="PTHR35339">
    <property type="entry name" value="LINALOOL DEHYDRATASE_ISOMERASE DOMAIN-CONTAINING PROTEIN"/>
    <property type="match status" value="1"/>
</dbReference>
<organism evidence="3 4">
    <name type="scientific">Jiangella rhizosphaerae</name>
    <dbReference type="NCBI Taxonomy" id="2293569"/>
    <lineage>
        <taxon>Bacteria</taxon>
        <taxon>Bacillati</taxon>
        <taxon>Actinomycetota</taxon>
        <taxon>Actinomycetes</taxon>
        <taxon>Jiangellales</taxon>
        <taxon>Jiangellaceae</taxon>
        <taxon>Jiangella</taxon>
    </lineage>
</organism>
<evidence type="ECO:0000313" key="4">
    <source>
        <dbReference type="Proteomes" id="UP000284057"/>
    </source>
</evidence>
<comment type="caution">
    <text evidence="3">The sequence shown here is derived from an EMBL/GenBank/DDBJ whole genome shotgun (WGS) entry which is preliminary data.</text>
</comment>
<evidence type="ECO:0000256" key="1">
    <source>
        <dbReference type="SAM" id="MobiDB-lite"/>
    </source>
</evidence>
<accession>A0A418KJ46</accession>
<gene>
    <name evidence="3" type="ORF">DY240_25690</name>
</gene>
<evidence type="ECO:0000313" key="3">
    <source>
        <dbReference type="EMBL" id="RIQ13643.1"/>
    </source>
</evidence>
<dbReference type="Pfam" id="PF10022">
    <property type="entry name" value="DUF2264"/>
    <property type="match status" value="1"/>
</dbReference>
<protein>
    <submittedName>
        <fullName evidence="3">DUF2264 domain-containing protein</fullName>
    </submittedName>
</protein>
<feature type="region of interest" description="Disordered" evidence="1">
    <location>
        <begin position="1"/>
        <end position="28"/>
    </location>
</feature>
<dbReference type="PANTHER" id="PTHR35339:SF4">
    <property type="entry name" value="LINALOOL DEHYDRATASE_ISOMERASE DOMAIN-CONTAINING PROTEIN"/>
    <property type="match status" value="1"/>
</dbReference>
<dbReference type="OrthoDB" id="9813465at2"/>
<dbReference type="InterPro" id="IPR016624">
    <property type="entry name" value="UCP014753"/>
</dbReference>
<dbReference type="InterPro" id="IPR049349">
    <property type="entry name" value="DUF2264_N"/>
</dbReference>
<dbReference type="AlphaFoldDB" id="A0A418KJ46"/>
<feature type="compositionally biased region" description="Polar residues" evidence="1">
    <location>
        <begin position="1"/>
        <end position="10"/>
    </location>
</feature>
<keyword evidence="4" id="KW-1185">Reference proteome</keyword>
<proteinExistence type="predicted"/>
<dbReference type="EMBL" id="QUAL01000374">
    <property type="protein sequence ID" value="RIQ13643.1"/>
    <property type="molecule type" value="Genomic_DNA"/>
</dbReference>
<name>A0A418KJ46_9ACTN</name>
<feature type="region of interest" description="Disordered" evidence="1">
    <location>
        <begin position="613"/>
        <end position="635"/>
    </location>
</feature>
<sequence>MASKALSNQAAHDPTRSAGWPDEDRGSAPFTGWTRAHWEATADALLLAPRRYATASHALVHLPGPASRSGRWSDGLEGFARTFLLAGFRLAGAGGDDPHDLAGWYARGIAAGVDPGSPERWPRLTERRQAHVEAASVAIGLHETRPWIWSRLSDRTRAQVVDWLGDIVGQGGYGNNWVWFQNIVEAFLRTVDGPWDPADIERNLAAHESWYVADGWYTDGGVRNFDYYVGWAMHFYPVWYSRILGAGADPAFAATTRDRLRRFLLDAQHLVAAGGAPVLQGRSLTYRFAMLAPFWAGAVADAQVPADGGDGDAVPPGVTRRLANGVLRYFLDHGSRDERGLLPIGWHGPFPRIRQYYSGPGSPYWASKGFAGLVLPSSHPVWTAAERPLPVESGDAHRVIEPPGWIVSATRADGIVRVLNHGTDHAAVPSAAADLPFYARHGYASHAAPELSHGDARGPVDSHVALLDAAGRPSHRTPLRRVDSGPDALASCSRAHWLELSPDAGTTQDAGSMRTGPWLTTATLVRGGVEVRLARVDPVPQGYGRPGTAGSDDPDAHWLPDPGPWRLRFGGWAVASDAAAPAHGLGDRYASATTDAGLISVVVGHDDVDEVGVRASDGTNPLGRRSATPWAQSSSPVDTGRVYAAVVALTGVPSVAEDARRTAVRIDGADVTVEWPDGTFAMARLTAPDAAGSR</sequence>
<reference evidence="3 4" key="1">
    <citation type="submission" date="2018-09" db="EMBL/GenBank/DDBJ databases">
        <title>Isolation, diversity and antifungal activity of actinobacteria from wheat.</title>
        <authorList>
            <person name="Han C."/>
        </authorList>
    </citation>
    <scope>NUCLEOTIDE SEQUENCE [LARGE SCALE GENOMIC DNA]</scope>
    <source>
        <strain evidence="3 4">NEAU-YY265</strain>
    </source>
</reference>
<evidence type="ECO:0000259" key="2">
    <source>
        <dbReference type="Pfam" id="PF10022"/>
    </source>
</evidence>
<dbReference type="Proteomes" id="UP000284057">
    <property type="component" value="Unassembled WGS sequence"/>
</dbReference>